<keyword evidence="2" id="KW-1185">Reference proteome</keyword>
<reference evidence="1 2" key="1">
    <citation type="submission" date="2015-09" db="EMBL/GenBank/DDBJ databases">
        <title>Atta colombica WGS genome.</title>
        <authorList>
            <person name="Nygaard S."/>
            <person name="Hu H."/>
            <person name="Boomsma J."/>
            <person name="Zhang G."/>
        </authorList>
    </citation>
    <scope>NUCLEOTIDE SEQUENCE [LARGE SCALE GENOMIC DNA]</scope>
    <source>
        <strain evidence="1">Treedump-2</strain>
        <tissue evidence="1">Whole body</tissue>
    </source>
</reference>
<evidence type="ECO:0000313" key="2">
    <source>
        <dbReference type="Proteomes" id="UP000078540"/>
    </source>
</evidence>
<gene>
    <name evidence="1" type="ORF">ALC53_00509</name>
</gene>
<protein>
    <submittedName>
        <fullName evidence="1">Uncharacterized protein</fullName>
    </submittedName>
</protein>
<dbReference type="Proteomes" id="UP000078540">
    <property type="component" value="Unassembled WGS sequence"/>
</dbReference>
<organism evidence="1 2">
    <name type="scientific">Atta colombica</name>
    <dbReference type="NCBI Taxonomy" id="520822"/>
    <lineage>
        <taxon>Eukaryota</taxon>
        <taxon>Metazoa</taxon>
        <taxon>Ecdysozoa</taxon>
        <taxon>Arthropoda</taxon>
        <taxon>Hexapoda</taxon>
        <taxon>Insecta</taxon>
        <taxon>Pterygota</taxon>
        <taxon>Neoptera</taxon>
        <taxon>Endopterygota</taxon>
        <taxon>Hymenoptera</taxon>
        <taxon>Apocrita</taxon>
        <taxon>Aculeata</taxon>
        <taxon>Formicoidea</taxon>
        <taxon>Formicidae</taxon>
        <taxon>Myrmicinae</taxon>
        <taxon>Atta</taxon>
    </lineage>
</organism>
<evidence type="ECO:0000313" key="1">
    <source>
        <dbReference type="EMBL" id="KYM92970.1"/>
    </source>
</evidence>
<name>A0A195BXE8_9HYME</name>
<accession>A0A195BXE8</accession>
<proteinExistence type="predicted"/>
<dbReference type="EMBL" id="KQ976396">
    <property type="protein sequence ID" value="KYM92970.1"/>
    <property type="molecule type" value="Genomic_DNA"/>
</dbReference>
<sequence>MHSTVAKSLDEGRRADISLHEAAVSSSGNYSLGAPWTSLTWTPVRAWEDLSRKKRKKERETQTMRERIETTREKGSVIQQWIQPEKSVLIRQRDDKSEQKRLIVSVDIICSTRLVVIRYQQLQEEKKNSILMKVTIDE</sequence>
<dbReference type="AlphaFoldDB" id="A0A195BXE8"/>